<keyword evidence="5" id="KW-1185">Reference proteome</keyword>
<dbReference type="PANTHER" id="PTHR33198:SF19">
    <property type="entry name" value="CCHC-TYPE DOMAIN-CONTAINING PROTEIN"/>
    <property type="match status" value="1"/>
</dbReference>
<evidence type="ECO:0000259" key="3">
    <source>
        <dbReference type="PROSITE" id="PS50158"/>
    </source>
</evidence>
<keyword evidence="1" id="KW-0479">Metal-binding</keyword>
<keyword evidence="1" id="KW-0862">Zinc</keyword>
<dbReference type="Proteomes" id="UP001474421">
    <property type="component" value="Unassembled WGS sequence"/>
</dbReference>
<feature type="domain" description="CCHC-type" evidence="3">
    <location>
        <begin position="211"/>
        <end position="224"/>
    </location>
</feature>
<keyword evidence="1" id="KW-0863">Zinc-finger</keyword>
<feature type="region of interest" description="Disordered" evidence="2">
    <location>
        <begin position="145"/>
        <end position="182"/>
    </location>
</feature>
<proteinExistence type="predicted"/>
<evidence type="ECO:0000313" key="5">
    <source>
        <dbReference type="Proteomes" id="UP001474421"/>
    </source>
</evidence>
<dbReference type="PANTHER" id="PTHR33198">
    <property type="entry name" value="ANK_REP_REGION DOMAIN-CONTAINING PROTEIN-RELATED"/>
    <property type="match status" value="1"/>
</dbReference>
<evidence type="ECO:0000256" key="1">
    <source>
        <dbReference type="PROSITE-ProRule" id="PRU00047"/>
    </source>
</evidence>
<gene>
    <name evidence="4" type="ORF">NXF25_005180</name>
</gene>
<dbReference type="InterPro" id="IPR001878">
    <property type="entry name" value="Znf_CCHC"/>
</dbReference>
<organism evidence="4 5">
    <name type="scientific">Crotalus adamanteus</name>
    <name type="common">Eastern diamondback rattlesnake</name>
    <dbReference type="NCBI Taxonomy" id="8729"/>
    <lineage>
        <taxon>Eukaryota</taxon>
        <taxon>Metazoa</taxon>
        <taxon>Chordata</taxon>
        <taxon>Craniata</taxon>
        <taxon>Vertebrata</taxon>
        <taxon>Euteleostomi</taxon>
        <taxon>Lepidosauria</taxon>
        <taxon>Squamata</taxon>
        <taxon>Bifurcata</taxon>
        <taxon>Unidentata</taxon>
        <taxon>Episquamata</taxon>
        <taxon>Toxicofera</taxon>
        <taxon>Serpentes</taxon>
        <taxon>Colubroidea</taxon>
        <taxon>Viperidae</taxon>
        <taxon>Crotalinae</taxon>
        <taxon>Crotalus</taxon>
    </lineage>
</organism>
<dbReference type="AlphaFoldDB" id="A0AAW1BX06"/>
<protein>
    <recommendedName>
        <fullName evidence="3">CCHC-type domain-containing protein</fullName>
    </recommendedName>
</protein>
<name>A0AAW1BX06_CROAD</name>
<sequence>MSKIGRLTDFDVSHPERWNSYVARVENYFRVNQIREDGLKAATLLCACGQEAFDIAENLVAPAPLESVAYTDLKKMLKEHFQPKLSVIAWRHAFEQRDQRPGESAADFIAALSKQQDLVSSRIWKRGSEEAAGGAVKALRLARNPPETVTVHQEDAREGSEVDPEEEVDRLHQPAERRQKGRPVKATASLQCFGCGGHHKRADCRFRSAICRACGRQGHIASVCLGRQKVQPREQLLQEGTRVPSQNRVGFCASQNRNTQAP</sequence>
<dbReference type="Gene3D" id="4.10.60.10">
    <property type="entry name" value="Zinc finger, CCHC-type"/>
    <property type="match status" value="1"/>
</dbReference>
<feature type="compositionally biased region" description="Basic and acidic residues" evidence="2">
    <location>
        <begin position="169"/>
        <end position="178"/>
    </location>
</feature>
<comment type="caution">
    <text evidence="4">The sequence shown here is derived from an EMBL/GenBank/DDBJ whole genome shotgun (WGS) entry which is preliminary data.</text>
</comment>
<reference evidence="4 5" key="1">
    <citation type="journal article" date="2024" name="Proc. Natl. Acad. Sci. U.S.A.">
        <title>The genetic regulatory architecture and epigenomic basis for age-related changes in rattlesnake venom.</title>
        <authorList>
            <person name="Hogan M.P."/>
            <person name="Holding M.L."/>
            <person name="Nystrom G.S."/>
            <person name="Colston T.J."/>
            <person name="Bartlett D.A."/>
            <person name="Mason A.J."/>
            <person name="Ellsworth S.A."/>
            <person name="Rautsaw R.M."/>
            <person name="Lawrence K.C."/>
            <person name="Strickland J.L."/>
            <person name="He B."/>
            <person name="Fraser P."/>
            <person name="Margres M.J."/>
            <person name="Gilbert D.M."/>
            <person name="Gibbs H.L."/>
            <person name="Parkinson C.L."/>
            <person name="Rokyta D.R."/>
        </authorList>
    </citation>
    <scope>NUCLEOTIDE SEQUENCE [LARGE SCALE GENOMIC DNA]</scope>
    <source>
        <strain evidence="4">DRR0105</strain>
    </source>
</reference>
<evidence type="ECO:0000313" key="4">
    <source>
        <dbReference type="EMBL" id="KAK9406406.1"/>
    </source>
</evidence>
<evidence type="ECO:0000256" key="2">
    <source>
        <dbReference type="SAM" id="MobiDB-lite"/>
    </source>
</evidence>
<dbReference type="GO" id="GO:0003676">
    <property type="term" value="F:nucleic acid binding"/>
    <property type="evidence" value="ECO:0007669"/>
    <property type="project" value="InterPro"/>
</dbReference>
<accession>A0AAW1BX06</accession>
<dbReference type="EMBL" id="JAOTOJ010000002">
    <property type="protein sequence ID" value="KAK9406406.1"/>
    <property type="molecule type" value="Genomic_DNA"/>
</dbReference>
<dbReference type="PROSITE" id="PS50158">
    <property type="entry name" value="ZF_CCHC"/>
    <property type="match status" value="1"/>
</dbReference>
<dbReference type="GO" id="GO:0008270">
    <property type="term" value="F:zinc ion binding"/>
    <property type="evidence" value="ECO:0007669"/>
    <property type="project" value="UniProtKB-KW"/>
</dbReference>